<dbReference type="EMBL" id="CP052766">
    <property type="protein sequence ID" value="QJR80706.1"/>
    <property type="molecule type" value="Genomic_DNA"/>
</dbReference>
<dbReference type="RefSeq" id="WP_075607992.1">
    <property type="nucleotide sequence ID" value="NZ_CP052766.1"/>
</dbReference>
<evidence type="ECO:0000313" key="1">
    <source>
        <dbReference type="EMBL" id="QJR80706.1"/>
    </source>
</evidence>
<dbReference type="SUPFAM" id="SSF51197">
    <property type="entry name" value="Clavaminate synthase-like"/>
    <property type="match status" value="1"/>
</dbReference>
<accession>A0A6M4MEV5</accession>
<evidence type="ECO:0000313" key="2">
    <source>
        <dbReference type="Proteomes" id="UP000219285"/>
    </source>
</evidence>
<dbReference type="Gene3D" id="2.60.120.620">
    <property type="entry name" value="q2cbj1_9rhob like domain"/>
    <property type="match status" value="1"/>
</dbReference>
<proteinExistence type="predicted"/>
<evidence type="ECO:0008006" key="3">
    <source>
        <dbReference type="Google" id="ProtNLM"/>
    </source>
</evidence>
<reference evidence="2" key="1">
    <citation type="submission" date="2014-12" db="EMBL/GenBank/DDBJ databases">
        <title>Complete genome sequence of a multi-drug resistant Klebsiella pneumoniae.</title>
        <authorList>
            <person name="Hua X."/>
            <person name="Chen Q."/>
            <person name="Li X."/>
            <person name="Feng Y."/>
            <person name="Ruan Z."/>
            <person name="Yu Y."/>
        </authorList>
    </citation>
    <scope>NUCLEOTIDE SEQUENCE [LARGE SCALE GENOMIC DNA]</scope>
    <source>
        <strain evidence="2">5.12</strain>
    </source>
</reference>
<keyword evidence="2" id="KW-1185">Reference proteome</keyword>
<name>A0A6M4MEV5_9ALTE</name>
<dbReference type="KEGG" id="apel:CA267_007895"/>
<protein>
    <recommendedName>
        <fullName evidence="3">Phytanoyl-CoA dioxygenase family protein</fullName>
    </recommendedName>
</protein>
<dbReference type="Proteomes" id="UP000219285">
    <property type="component" value="Chromosome"/>
</dbReference>
<reference evidence="1 2" key="2">
    <citation type="submission" date="2020-04" db="EMBL/GenBank/DDBJ databases">
        <title>Complete genome sequence of Alteromonas pelagimontana 5.12T.</title>
        <authorList>
            <person name="Sinha R.K."/>
            <person name="Krishnan K.P."/>
            <person name="Kurian J.P."/>
        </authorList>
    </citation>
    <scope>NUCLEOTIDE SEQUENCE [LARGE SCALE GENOMIC DNA]</scope>
    <source>
        <strain evidence="1 2">5.12</strain>
    </source>
</reference>
<dbReference type="AlphaFoldDB" id="A0A6M4MEV5"/>
<sequence>MEVTVDVEDKASAYSKKAYLLNKLRKVAYRYKLIKRVHQARHILHFGPWRVLPIKLIRLINKPEFQDARASDSLLPEITQDSTQRALVEKLQKDGVAIAGVLPAATVAELTQVTRNLPPYEYQLVHQVCPQINRIVTDEGIKNVVRGYLKSEPVLLAASLFVTHSEDDEKVRSQNKFHFDYAGWESLNVFVYITPVSLQSSYHVAIKGSHKEIGLKDMLVGEITEAEARKRFGDNIENITGPAGTVFFENVEMFHRRHKGNERRILLNLIYASHRNLFSYGRASAQQLAKRDECFHQSSQINFIKSA</sequence>
<dbReference type="OrthoDB" id="6355542at2"/>
<organism evidence="1 2">
    <name type="scientific">Alteromonas pelagimontana</name>
    <dbReference type="NCBI Taxonomy" id="1858656"/>
    <lineage>
        <taxon>Bacteria</taxon>
        <taxon>Pseudomonadati</taxon>
        <taxon>Pseudomonadota</taxon>
        <taxon>Gammaproteobacteria</taxon>
        <taxon>Alteromonadales</taxon>
        <taxon>Alteromonadaceae</taxon>
        <taxon>Alteromonas/Salinimonas group</taxon>
        <taxon>Alteromonas</taxon>
    </lineage>
</organism>
<gene>
    <name evidence="1" type="ORF">CA267_007895</name>
</gene>